<comment type="similarity">
    <text evidence="1">Belongs to the tpcK family.</text>
</comment>
<proteinExistence type="inferred from homology"/>
<dbReference type="PANTHER" id="PTHR40260:SF2">
    <property type="entry name" value="BLR8190 PROTEIN"/>
    <property type="match status" value="1"/>
</dbReference>
<evidence type="ECO:0008006" key="4">
    <source>
        <dbReference type="Google" id="ProtNLM"/>
    </source>
</evidence>
<evidence type="ECO:0000313" key="3">
    <source>
        <dbReference type="Proteomes" id="UP000800092"/>
    </source>
</evidence>
<dbReference type="InterPro" id="IPR011008">
    <property type="entry name" value="Dimeric_a/b-barrel"/>
</dbReference>
<organism evidence="2 3">
    <name type="scientific">Viridothelium virens</name>
    <name type="common">Speckled blister lichen</name>
    <name type="synonym">Trypethelium virens</name>
    <dbReference type="NCBI Taxonomy" id="1048519"/>
    <lineage>
        <taxon>Eukaryota</taxon>
        <taxon>Fungi</taxon>
        <taxon>Dikarya</taxon>
        <taxon>Ascomycota</taxon>
        <taxon>Pezizomycotina</taxon>
        <taxon>Dothideomycetes</taxon>
        <taxon>Dothideomycetes incertae sedis</taxon>
        <taxon>Trypetheliales</taxon>
        <taxon>Trypetheliaceae</taxon>
        <taxon>Viridothelium</taxon>
    </lineage>
</organism>
<dbReference type="SUPFAM" id="SSF54909">
    <property type="entry name" value="Dimeric alpha+beta barrel"/>
    <property type="match status" value="1"/>
</dbReference>
<dbReference type="InterPro" id="IPR009799">
    <property type="entry name" value="EthD_dom"/>
</dbReference>
<name>A0A6A6HKU0_VIRVR</name>
<protein>
    <recommendedName>
        <fullName evidence="4">EthD domain-containing protein</fullName>
    </recommendedName>
</protein>
<accession>A0A6A6HKU0</accession>
<dbReference type="Proteomes" id="UP000800092">
    <property type="component" value="Unassembled WGS sequence"/>
</dbReference>
<dbReference type="PANTHER" id="PTHR40260">
    <property type="entry name" value="BLR8190 PROTEIN"/>
    <property type="match status" value="1"/>
</dbReference>
<gene>
    <name evidence="2" type="ORF">EV356DRAFT_518970</name>
</gene>
<dbReference type="NCBIfam" id="TIGR02118">
    <property type="entry name" value="EthD family reductase"/>
    <property type="match status" value="1"/>
</dbReference>
<keyword evidence="3" id="KW-1185">Reference proteome</keyword>
<evidence type="ECO:0000256" key="1">
    <source>
        <dbReference type="ARBA" id="ARBA00005986"/>
    </source>
</evidence>
<dbReference type="Gene3D" id="3.30.70.100">
    <property type="match status" value="1"/>
</dbReference>
<dbReference type="GO" id="GO:0016491">
    <property type="term" value="F:oxidoreductase activity"/>
    <property type="evidence" value="ECO:0007669"/>
    <property type="project" value="InterPro"/>
</dbReference>
<evidence type="ECO:0000313" key="2">
    <source>
        <dbReference type="EMBL" id="KAF2238428.1"/>
    </source>
</evidence>
<dbReference type="OrthoDB" id="4892971at2759"/>
<dbReference type="AlphaFoldDB" id="A0A6A6HKU0"/>
<dbReference type="EMBL" id="ML991776">
    <property type="protein sequence ID" value="KAF2238428.1"/>
    <property type="molecule type" value="Genomic_DNA"/>
</dbReference>
<reference evidence="2" key="1">
    <citation type="journal article" date="2020" name="Stud. Mycol.">
        <title>101 Dothideomycetes genomes: a test case for predicting lifestyles and emergence of pathogens.</title>
        <authorList>
            <person name="Haridas S."/>
            <person name="Albert R."/>
            <person name="Binder M."/>
            <person name="Bloem J."/>
            <person name="Labutti K."/>
            <person name="Salamov A."/>
            <person name="Andreopoulos B."/>
            <person name="Baker S."/>
            <person name="Barry K."/>
            <person name="Bills G."/>
            <person name="Bluhm B."/>
            <person name="Cannon C."/>
            <person name="Castanera R."/>
            <person name="Culley D."/>
            <person name="Daum C."/>
            <person name="Ezra D."/>
            <person name="Gonzalez J."/>
            <person name="Henrissat B."/>
            <person name="Kuo A."/>
            <person name="Liang C."/>
            <person name="Lipzen A."/>
            <person name="Lutzoni F."/>
            <person name="Magnuson J."/>
            <person name="Mondo S."/>
            <person name="Nolan M."/>
            <person name="Ohm R."/>
            <person name="Pangilinan J."/>
            <person name="Park H.-J."/>
            <person name="Ramirez L."/>
            <person name="Alfaro M."/>
            <person name="Sun H."/>
            <person name="Tritt A."/>
            <person name="Yoshinaga Y."/>
            <person name="Zwiers L.-H."/>
            <person name="Turgeon B."/>
            <person name="Goodwin S."/>
            <person name="Spatafora J."/>
            <person name="Crous P."/>
            <person name="Grigoriev I."/>
        </authorList>
    </citation>
    <scope>NUCLEOTIDE SEQUENCE</scope>
    <source>
        <strain evidence="2">Tuck. ex Michener</strain>
    </source>
</reference>
<sequence>MPGSTVTVLYPSGGTFNMDYYISSHMPMVQKNLNTFGLKGWRVTKNTSTPSGAEPAYAVTCELYLDSLEEFQKGMGTHGPDIMGDVPNFSDKEPTLLIGEVTGAS</sequence>